<reference evidence="1 2" key="1">
    <citation type="journal article" date="2015" name="Genome Biol.">
        <title>Comparative genomics of Steinernema reveals deeply conserved gene regulatory networks.</title>
        <authorList>
            <person name="Dillman A.R."/>
            <person name="Macchietto M."/>
            <person name="Porter C.F."/>
            <person name="Rogers A."/>
            <person name="Williams B."/>
            <person name="Antoshechkin I."/>
            <person name="Lee M.M."/>
            <person name="Goodwin Z."/>
            <person name="Lu X."/>
            <person name="Lewis E.E."/>
            <person name="Goodrich-Blair H."/>
            <person name="Stock S.P."/>
            <person name="Adams B.J."/>
            <person name="Sternberg P.W."/>
            <person name="Mortazavi A."/>
        </authorList>
    </citation>
    <scope>NUCLEOTIDE SEQUENCE [LARGE SCALE GENOMIC DNA]</scope>
    <source>
        <strain evidence="1 2">ALL</strain>
    </source>
</reference>
<sequence length="67" mass="7668">MGFANRHLIEELYGSKVENGDNSGYIFVKTMEPIMIPRTLDPSPDLTKKFCVFLTYSLWVLIFPGPE</sequence>
<dbReference type="EMBL" id="AZBU02000002">
    <property type="protein sequence ID" value="TKR95272.1"/>
    <property type="molecule type" value="Genomic_DNA"/>
</dbReference>
<dbReference type="AlphaFoldDB" id="A0A4U5PFF3"/>
<keyword evidence="2" id="KW-1185">Reference proteome</keyword>
<organism evidence="1 2">
    <name type="scientific">Steinernema carpocapsae</name>
    <name type="common">Entomopathogenic nematode</name>
    <dbReference type="NCBI Taxonomy" id="34508"/>
    <lineage>
        <taxon>Eukaryota</taxon>
        <taxon>Metazoa</taxon>
        <taxon>Ecdysozoa</taxon>
        <taxon>Nematoda</taxon>
        <taxon>Chromadorea</taxon>
        <taxon>Rhabditida</taxon>
        <taxon>Tylenchina</taxon>
        <taxon>Panagrolaimomorpha</taxon>
        <taxon>Strongyloidoidea</taxon>
        <taxon>Steinernematidae</taxon>
        <taxon>Steinernema</taxon>
    </lineage>
</organism>
<evidence type="ECO:0000313" key="2">
    <source>
        <dbReference type="Proteomes" id="UP000298663"/>
    </source>
</evidence>
<accession>A0A4U5PFF3</accession>
<gene>
    <name evidence="1" type="ORF">L596_009463</name>
</gene>
<comment type="caution">
    <text evidence="1">The sequence shown here is derived from an EMBL/GenBank/DDBJ whole genome shotgun (WGS) entry which is preliminary data.</text>
</comment>
<reference evidence="1 2" key="2">
    <citation type="journal article" date="2019" name="G3 (Bethesda)">
        <title>Hybrid Assembly of the Genome of the Entomopathogenic Nematode Steinernema carpocapsae Identifies the X-Chromosome.</title>
        <authorList>
            <person name="Serra L."/>
            <person name="Macchietto M."/>
            <person name="Macias-Munoz A."/>
            <person name="McGill C.J."/>
            <person name="Rodriguez I.M."/>
            <person name="Rodriguez B."/>
            <person name="Murad R."/>
            <person name="Mortazavi A."/>
        </authorList>
    </citation>
    <scope>NUCLEOTIDE SEQUENCE [LARGE SCALE GENOMIC DNA]</scope>
    <source>
        <strain evidence="1 2">ALL</strain>
    </source>
</reference>
<protein>
    <submittedName>
        <fullName evidence="1">Uncharacterized protein</fullName>
    </submittedName>
</protein>
<dbReference type="Proteomes" id="UP000298663">
    <property type="component" value="Unassembled WGS sequence"/>
</dbReference>
<proteinExistence type="predicted"/>
<evidence type="ECO:0000313" key="1">
    <source>
        <dbReference type="EMBL" id="TKR95272.1"/>
    </source>
</evidence>
<name>A0A4U5PFF3_STECR</name>